<dbReference type="AlphaFoldDB" id="A0A164YVA8"/>
<gene>
    <name evidence="1" type="ORF">APZ42_018870</name>
</gene>
<protein>
    <submittedName>
        <fullName evidence="1">Uncharacterized protein</fullName>
    </submittedName>
</protein>
<keyword evidence="2" id="KW-1185">Reference proteome</keyword>
<accession>A0A164YVA8</accession>
<evidence type="ECO:0000313" key="2">
    <source>
        <dbReference type="Proteomes" id="UP000076858"/>
    </source>
</evidence>
<evidence type="ECO:0000313" key="1">
    <source>
        <dbReference type="EMBL" id="KZS15649.1"/>
    </source>
</evidence>
<name>A0A164YVA8_9CRUS</name>
<proteinExistence type="predicted"/>
<reference evidence="1 2" key="1">
    <citation type="submission" date="2016-03" db="EMBL/GenBank/DDBJ databases">
        <title>EvidentialGene: Evidence-directed Construction of Genes on Genomes.</title>
        <authorList>
            <person name="Gilbert D.G."/>
            <person name="Choi J.-H."/>
            <person name="Mockaitis K."/>
            <person name="Colbourne J."/>
            <person name="Pfrender M."/>
        </authorList>
    </citation>
    <scope>NUCLEOTIDE SEQUENCE [LARGE SCALE GENOMIC DNA]</scope>
    <source>
        <strain evidence="1 2">Xinb3</strain>
        <tissue evidence="1">Complete organism</tissue>
    </source>
</reference>
<comment type="caution">
    <text evidence="1">The sequence shown here is derived from an EMBL/GenBank/DDBJ whole genome shotgun (WGS) entry which is preliminary data.</text>
</comment>
<organism evidence="1 2">
    <name type="scientific">Daphnia magna</name>
    <dbReference type="NCBI Taxonomy" id="35525"/>
    <lineage>
        <taxon>Eukaryota</taxon>
        <taxon>Metazoa</taxon>
        <taxon>Ecdysozoa</taxon>
        <taxon>Arthropoda</taxon>
        <taxon>Crustacea</taxon>
        <taxon>Branchiopoda</taxon>
        <taxon>Diplostraca</taxon>
        <taxon>Cladocera</taxon>
        <taxon>Anomopoda</taxon>
        <taxon>Daphniidae</taxon>
        <taxon>Daphnia</taxon>
    </lineage>
</organism>
<dbReference type="EMBL" id="LRGB01000868">
    <property type="protein sequence ID" value="KZS15649.1"/>
    <property type="molecule type" value="Genomic_DNA"/>
</dbReference>
<sequence>MFRIVRKVCRKKCDNDVIVKDPAVGWVFWLCWNDDGSPPVVGTWCVCGSAT</sequence>
<dbReference type="Proteomes" id="UP000076858">
    <property type="component" value="Unassembled WGS sequence"/>
</dbReference>